<comment type="caution">
    <text evidence="2">The sequence shown here is derived from an EMBL/GenBank/DDBJ whole genome shotgun (WGS) entry which is preliminary data.</text>
</comment>
<dbReference type="InterPro" id="IPR012668">
    <property type="entry name" value="CHP02466"/>
</dbReference>
<evidence type="ECO:0000313" key="2">
    <source>
        <dbReference type="EMBL" id="MDT0349075.1"/>
    </source>
</evidence>
<sequence>MTVDDVTADRTAIPGFTLAEDDIGASPLFTHFWPDCDELNAQLRQIVLDRMAVSPGLKKSNCGGWQSERNLQLWGGPAIEELLDRMHTMLREVIRATVDDPDDSLLTGWDIEAWANVNQLGDTVAAHTHTGGVNMWAAIYYVDTGESPGTPSSGFTRFMDMSGTPRPVRGGAPVPSSRPATGARQDRCTQPEWHGDHDLQIRPHPGRMVVFPATLPHYVTAYEGTGKRITIAFNLRHTRFAVADFENPYSRRRMLWRNYRGPMLVMYNAKRSLRGGLASVVPVEKWPAGLRRRLLGGG</sequence>
<gene>
    <name evidence="2" type="ORF">RM445_06000</name>
</gene>
<proteinExistence type="predicted"/>
<accession>A0ABU2N5N8</accession>
<evidence type="ECO:0000256" key="1">
    <source>
        <dbReference type="SAM" id="MobiDB-lite"/>
    </source>
</evidence>
<reference evidence="3" key="1">
    <citation type="submission" date="2023-07" db="EMBL/GenBank/DDBJ databases">
        <title>30 novel species of actinomycetes from the DSMZ collection.</title>
        <authorList>
            <person name="Nouioui I."/>
        </authorList>
    </citation>
    <scope>NUCLEOTIDE SEQUENCE [LARGE SCALE GENOMIC DNA]</scope>
    <source>
        <strain evidence="3">DSM 45834</strain>
    </source>
</reference>
<dbReference type="Proteomes" id="UP001183202">
    <property type="component" value="Unassembled WGS sequence"/>
</dbReference>
<evidence type="ECO:0000313" key="3">
    <source>
        <dbReference type="Proteomes" id="UP001183202"/>
    </source>
</evidence>
<dbReference type="EMBL" id="JAVREJ010000003">
    <property type="protein sequence ID" value="MDT0349075.1"/>
    <property type="molecule type" value="Genomic_DNA"/>
</dbReference>
<organism evidence="2 3">
    <name type="scientific">Pseudonocardia charpentierae</name>
    <dbReference type="NCBI Taxonomy" id="3075545"/>
    <lineage>
        <taxon>Bacteria</taxon>
        <taxon>Bacillati</taxon>
        <taxon>Actinomycetota</taxon>
        <taxon>Actinomycetes</taxon>
        <taxon>Pseudonocardiales</taxon>
        <taxon>Pseudonocardiaceae</taxon>
        <taxon>Pseudonocardia</taxon>
    </lineage>
</organism>
<dbReference type="Gene3D" id="2.60.120.620">
    <property type="entry name" value="q2cbj1_9rhob like domain"/>
    <property type="match status" value="1"/>
</dbReference>
<dbReference type="RefSeq" id="WP_311555050.1">
    <property type="nucleotide sequence ID" value="NZ_JAVREJ010000003.1"/>
</dbReference>
<feature type="region of interest" description="Disordered" evidence="1">
    <location>
        <begin position="164"/>
        <end position="198"/>
    </location>
</feature>
<dbReference type="Pfam" id="PF13759">
    <property type="entry name" value="2OG-FeII_Oxy_5"/>
    <property type="match status" value="1"/>
</dbReference>
<keyword evidence="3" id="KW-1185">Reference proteome</keyword>
<name>A0ABU2N5N8_9PSEU</name>
<feature type="compositionally biased region" description="Basic and acidic residues" evidence="1">
    <location>
        <begin position="184"/>
        <end position="198"/>
    </location>
</feature>
<protein>
    <submittedName>
        <fullName evidence="2">2OG-Fe(II) oxygenase</fullName>
    </submittedName>
</protein>